<dbReference type="GO" id="GO:0015288">
    <property type="term" value="F:porin activity"/>
    <property type="evidence" value="ECO:0007669"/>
    <property type="project" value="UniProtKB-KW"/>
</dbReference>
<protein>
    <recommendedName>
        <fullName evidence="8">OmpA-like domain-containing protein</fullName>
    </recommendedName>
</protein>
<dbReference type="InterPro" id="IPR011250">
    <property type="entry name" value="OMP/PagP_B-barrel"/>
</dbReference>
<keyword evidence="2" id="KW-0813">Transport</keyword>
<keyword evidence="6" id="KW-0626">Porin</keyword>
<dbReference type="EMBL" id="UOGD01000115">
    <property type="protein sequence ID" value="VAX18794.1"/>
    <property type="molecule type" value="Genomic_DNA"/>
</dbReference>
<dbReference type="PROSITE" id="PS51123">
    <property type="entry name" value="OMPA_2"/>
    <property type="match status" value="1"/>
</dbReference>
<evidence type="ECO:0000313" key="9">
    <source>
        <dbReference type="EMBL" id="VAX18794.1"/>
    </source>
</evidence>
<dbReference type="SUPFAM" id="SSF103088">
    <property type="entry name" value="OmpA-like"/>
    <property type="match status" value="1"/>
</dbReference>
<name>A0A3B1C445_9ZZZZ</name>
<dbReference type="InterPro" id="IPR006664">
    <property type="entry name" value="OMP_bac"/>
</dbReference>
<keyword evidence="4" id="KW-0812">Transmembrane</keyword>
<accession>A0A3B1C445</accession>
<feature type="domain" description="OmpA-like" evidence="8">
    <location>
        <begin position="254"/>
        <end position="364"/>
    </location>
</feature>
<dbReference type="GO" id="GO:0046930">
    <property type="term" value="C:pore complex"/>
    <property type="evidence" value="ECO:0007669"/>
    <property type="project" value="UniProtKB-KW"/>
</dbReference>
<keyword evidence="7" id="KW-0472">Membrane</keyword>
<organism evidence="9">
    <name type="scientific">hydrothermal vent metagenome</name>
    <dbReference type="NCBI Taxonomy" id="652676"/>
    <lineage>
        <taxon>unclassified sequences</taxon>
        <taxon>metagenomes</taxon>
        <taxon>ecological metagenomes</taxon>
    </lineage>
</organism>
<evidence type="ECO:0000256" key="6">
    <source>
        <dbReference type="ARBA" id="ARBA00023114"/>
    </source>
</evidence>
<gene>
    <name evidence="9" type="ORF">MNBD_IGNAVI01-597</name>
</gene>
<dbReference type="AlphaFoldDB" id="A0A3B1C445"/>
<reference evidence="9" key="1">
    <citation type="submission" date="2018-06" db="EMBL/GenBank/DDBJ databases">
        <authorList>
            <person name="Zhirakovskaya E."/>
        </authorList>
    </citation>
    <scope>NUCLEOTIDE SEQUENCE</scope>
</reference>
<dbReference type="SUPFAM" id="SSF56925">
    <property type="entry name" value="OMPA-like"/>
    <property type="match status" value="1"/>
</dbReference>
<dbReference type="GO" id="GO:0006811">
    <property type="term" value="P:monoatomic ion transport"/>
    <property type="evidence" value="ECO:0007669"/>
    <property type="project" value="UniProtKB-KW"/>
</dbReference>
<dbReference type="InterPro" id="IPR006665">
    <property type="entry name" value="OmpA-like"/>
</dbReference>
<sequence>MKRFLLFLIISLFLTFSINAQLAENSWALGFGFSYPKLTGTNTGMLNSNYGGYLSIQRNFIEQAGIRFMTKYSHLEGTYNTGAEKTVTKSFYGSFDLMYYFIPCKPFSPYVNAGLGFDSFSLDNPEDPDFKGPLLELIFNVGFGFEGSLSDNWKLSSELGIHSVANSGFDGRYGSAGFGIIGANTDAFMTFNIGMQYYFSKGSPSKICNLYDGIGAVPDSIVYARIDSIIVKRLPKEIVKEVVVPVQSESAGAAPTGKEWILVTVEFNFSSSRLKQDAYPGLYYTSQVLEKNPGMKILLRGYSDEKNSDKNNLDLFQKRADAIKGYLLSLGVDIKRIKEFKFGANDSKNASMRDKNKIEIRILN</sequence>
<dbReference type="PRINTS" id="PR01021">
    <property type="entry name" value="OMPADOMAIN"/>
</dbReference>
<dbReference type="Pfam" id="PF00691">
    <property type="entry name" value="OmpA"/>
    <property type="match status" value="1"/>
</dbReference>
<dbReference type="GO" id="GO:0009279">
    <property type="term" value="C:cell outer membrane"/>
    <property type="evidence" value="ECO:0007669"/>
    <property type="project" value="UniProtKB-SubCell"/>
</dbReference>
<keyword evidence="5" id="KW-0406">Ion transport</keyword>
<dbReference type="InterPro" id="IPR036737">
    <property type="entry name" value="OmpA-like_sf"/>
</dbReference>
<evidence type="ECO:0000256" key="5">
    <source>
        <dbReference type="ARBA" id="ARBA00023065"/>
    </source>
</evidence>
<evidence type="ECO:0000256" key="1">
    <source>
        <dbReference type="ARBA" id="ARBA00004571"/>
    </source>
</evidence>
<evidence type="ECO:0000256" key="4">
    <source>
        <dbReference type="ARBA" id="ARBA00022692"/>
    </source>
</evidence>
<evidence type="ECO:0000256" key="2">
    <source>
        <dbReference type="ARBA" id="ARBA00022448"/>
    </source>
</evidence>
<evidence type="ECO:0000256" key="7">
    <source>
        <dbReference type="ARBA" id="ARBA00023136"/>
    </source>
</evidence>
<evidence type="ECO:0000259" key="8">
    <source>
        <dbReference type="PROSITE" id="PS51123"/>
    </source>
</evidence>
<dbReference type="CDD" id="cd07185">
    <property type="entry name" value="OmpA_C-like"/>
    <property type="match status" value="1"/>
</dbReference>
<dbReference type="Gene3D" id="2.40.160.20">
    <property type="match status" value="1"/>
</dbReference>
<comment type="subcellular location">
    <subcellularLocation>
        <location evidence="1">Cell outer membrane</location>
        <topology evidence="1">Multi-pass membrane protein</topology>
    </subcellularLocation>
</comment>
<dbReference type="Gene3D" id="3.30.1330.60">
    <property type="entry name" value="OmpA-like domain"/>
    <property type="match status" value="1"/>
</dbReference>
<proteinExistence type="predicted"/>
<keyword evidence="3" id="KW-1134">Transmembrane beta strand</keyword>
<evidence type="ECO:0000256" key="3">
    <source>
        <dbReference type="ARBA" id="ARBA00022452"/>
    </source>
</evidence>